<dbReference type="InterPro" id="IPR050177">
    <property type="entry name" value="Lipid_A_modif_metabolic_enz"/>
</dbReference>
<dbReference type="AlphaFoldDB" id="A0A2M8LDD6"/>
<feature type="domain" description="NAD-dependent epimerase/dehydratase" evidence="1">
    <location>
        <begin position="5"/>
        <end position="260"/>
    </location>
</feature>
<sequence>MKHNVLITGAAGYVGTMLVRRFAMREDVSLVIGLDKEPKPELLDGIKNLVWIEKNTADSWQEEVKQLSPTIVIHTAWQIREMYGKDGIQWLWNVTGSEKVFDFVFSTPSIKRFVHFSTVASYGAFPDNTIEHRFTEEESFRKTDYLYAEEKRIVEEKLFEKYSLAKQSGDTTPLVSIIRPAAVTGPRGRYMRIRFGLQAALSGQLRETFIHRLISAMVSFVPVTAKWCRQFIHEDDVVSIVEILAFGEAKGSGYEVFNICPPGDVVRGPDMAIAVGKRPVRIHPYLIRFVFFIMWHISRGKVPTSRGGWKSYSYPIAVDGSKITRIYGFKYSFSSKDAFVKKEGEYMKFIK</sequence>
<accession>A0A2M8LDD6</accession>
<protein>
    <recommendedName>
        <fullName evidence="1">NAD-dependent epimerase/dehydratase domain-containing protein</fullName>
    </recommendedName>
</protein>
<dbReference type="Proteomes" id="UP000228700">
    <property type="component" value="Unassembled WGS sequence"/>
</dbReference>
<dbReference type="Pfam" id="PF01370">
    <property type="entry name" value="Epimerase"/>
    <property type="match status" value="1"/>
</dbReference>
<dbReference type="InterPro" id="IPR036291">
    <property type="entry name" value="NAD(P)-bd_dom_sf"/>
</dbReference>
<dbReference type="Gene3D" id="3.40.50.720">
    <property type="entry name" value="NAD(P)-binding Rossmann-like Domain"/>
    <property type="match status" value="1"/>
</dbReference>
<dbReference type="InterPro" id="IPR001509">
    <property type="entry name" value="Epimerase_deHydtase"/>
</dbReference>
<dbReference type="SUPFAM" id="SSF51735">
    <property type="entry name" value="NAD(P)-binding Rossmann-fold domains"/>
    <property type="match status" value="1"/>
</dbReference>
<gene>
    <name evidence="2" type="ORF">COV01_01175</name>
</gene>
<evidence type="ECO:0000259" key="1">
    <source>
        <dbReference type="Pfam" id="PF01370"/>
    </source>
</evidence>
<organism evidence="2 3">
    <name type="scientific">Candidatus Taylorbacteria bacterium CG10_big_fil_rev_8_21_14_0_10_41_48</name>
    <dbReference type="NCBI Taxonomy" id="1975024"/>
    <lineage>
        <taxon>Bacteria</taxon>
        <taxon>Candidatus Tayloriibacteriota</taxon>
    </lineage>
</organism>
<evidence type="ECO:0000313" key="3">
    <source>
        <dbReference type="Proteomes" id="UP000228700"/>
    </source>
</evidence>
<name>A0A2M8LDD6_9BACT</name>
<dbReference type="PANTHER" id="PTHR43245">
    <property type="entry name" value="BIFUNCTIONAL POLYMYXIN RESISTANCE PROTEIN ARNA"/>
    <property type="match status" value="1"/>
</dbReference>
<dbReference type="EMBL" id="PFEQ01000001">
    <property type="protein sequence ID" value="PJE74625.1"/>
    <property type="molecule type" value="Genomic_DNA"/>
</dbReference>
<comment type="caution">
    <text evidence="2">The sequence shown here is derived from an EMBL/GenBank/DDBJ whole genome shotgun (WGS) entry which is preliminary data.</text>
</comment>
<proteinExistence type="predicted"/>
<evidence type="ECO:0000313" key="2">
    <source>
        <dbReference type="EMBL" id="PJE74625.1"/>
    </source>
</evidence>
<reference evidence="3" key="1">
    <citation type="submission" date="2017-09" db="EMBL/GenBank/DDBJ databases">
        <title>Depth-based differentiation of microbial function through sediment-hosted aquifers and enrichment of novel symbionts in the deep terrestrial subsurface.</title>
        <authorList>
            <person name="Probst A.J."/>
            <person name="Ladd B."/>
            <person name="Jarett J.K."/>
            <person name="Geller-Mcgrath D.E."/>
            <person name="Sieber C.M.K."/>
            <person name="Emerson J.B."/>
            <person name="Anantharaman K."/>
            <person name="Thomas B.C."/>
            <person name="Malmstrom R."/>
            <person name="Stieglmeier M."/>
            <person name="Klingl A."/>
            <person name="Woyke T."/>
            <person name="Ryan C.M."/>
            <person name="Banfield J.F."/>
        </authorList>
    </citation>
    <scope>NUCLEOTIDE SEQUENCE [LARGE SCALE GENOMIC DNA]</scope>
</reference>